<feature type="transmembrane region" description="Helical" evidence="3">
    <location>
        <begin position="28"/>
        <end position="48"/>
    </location>
</feature>
<evidence type="ECO:0000313" key="5">
    <source>
        <dbReference type="Proteomes" id="UP001623232"/>
    </source>
</evidence>
<dbReference type="EMBL" id="CP123584">
    <property type="protein sequence ID" value="WZK87372.1"/>
    <property type="molecule type" value="Genomic_DNA"/>
</dbReference>
<keyword evidence="2" id="KW-0175">Coiled coil</keyword>
<organism evidence="4 5">
    <name type="scientific">Aliisedimentitalea scapharcae</name>
    <dbReference type="NCBI Taxonomy" id="1524259"/>
    <lineage>
        <taxon>Bacteria</taxon>
        <taxon>Pseudomonadati</taxon>
        <taxon>Pseudomonadota</taxon>
        <taxon>Alphaproteobacteria</taxon>
        <taxon>Rhodobacterales</taxon>
        <taxon>Roseobacteraceae</taxon>
        <taxon>Aliisedimentitalea</taxon>
    </lineage>
</organism>
<keyword evidence="5" id="KW-1185">Reference proteome</keyword>
<protein>
    <submittedName>
        <fullName evidence="4">Efflux RND transporter periplasmic adaptor subunit</fullName>
    </submittedName>
</protein>
<reference evidence="4 5" key="1">
    <citation type="submission" date="2023-04" db="EMBL/GenBank/DDBJ databases">
        <title>Complete genome sequence of Alisedimentitalea scapharcae.</title>
        <authorList>
            <person name="Rong J.-C."/>
            <person name="Yi M.-L."/>
            <person name="Zhao Q."/>
        </authorList>
    </citation>
    <scope>NUCLEOTIDE SEQUENCE [LARGE SCALE GENOMIC DNA]</scope>
    <source>
        <strain evidence="4 5">KCTC 42119</strain>
    </source>
</reference>
<accession>A0ABZ2XNE7</accession>
<feature type="coiled-coil region" evidence="2">
    <location>
        <begin position="103"/>
        <end position="147"/>
    </location>
</feature>
<dbReference type="Gene3D" id="1.10.287.470">
    <property type="entry name" value="Helix hairpin bin"/>
    <property type="match status" value="1"/>
</dbReference>
<keyword evidence="3" id="KW-0812">Transmembrane</keyword>
<keyword evidence="3" id="KW-1133">Transmembrane helix</keyword>
<dbReference type="PANTHER" id="PTHR30469:SF33">
    <property type="entry name" value="SLR1207 PROTEIN"/>
    <property type="match status" value="1"/>
</dbReference>
<dbReference type="SUPFAM" id="SSF111369">
    <property type="entry name" value="HlyD-like secretion proteins"/>
    <property type="match status" value="1"/>
</dbReference>
<dbReference type="RefSeq" id="WP_406644618.1">
    <property type="nucleotide sequence ID" value="NZ_CP123584.1"/>
</dbReference>
<name>A0ABZ2XNE7_9RHOB</name>
<dbReference type="Proteomes" id="UP001623232">
    <property type="component" value="Chromosome"/>
</dbReference>
<evidence type="ECO:0000256" key="1">
    <source>
        <dbReference type="ARBA" id="ARBA00009477"/>
    </source>
</evidence>
<gene>
    <name evidence="4" type="ORF">QEZ52_12150</name>
</gene>
<dbReference type="PANTHER" id="PTHR30469">
    <property type="entry name" value="MULTIDRUG RESISTANCE PROTEIN MDTA"/>
    <property type="match status" value="1"/>
</dbReference>
<evidence type="ECO:0000313" key="4">
    <source>
        <dbReference type="EMBL" id="WZK87372.1"/>
    </source>
</evidence>
<evidence type="ECO:0000256" key="3">
    <source>
        <dbReference type="SAM" id="Phobius"/>
    </source>
</evidence>
<comment type="similarity">
    <text evidence="1">Belongs to the membrane fusion protein (MFP) (TC 8.A.1) family.</text>
</comment>
<proteinExistence type="inferred from homology"/>
<dbReference type="InterPro" id="IPR006143">
    <property type="entry name" value="RND_pump_MFP"/>
</dbReference>
<dbReference type="Gene3D" id="2.40.50.100">
    <property type="match status" value="1"/>
</dbReference>
<dbReference type="NCBIfam" id="TIGR01730">
    <property type="entry name" value="RND_mfp"/>
    <property type="match status" value="1"/>
</dbReference>
<keyword evidence="3" id="KW-0472">Membrane</keyword>
<sequence length="307" mass="32812">MILLLVGSYVGLLWLLVKVGVLPKWYGWMKVSPVVVGVVAFMVIFLPLNWNAPMGGTMVTVGSVGIKPAVAGPVTEVVAKSRVPIAQGDVLFEIDKTPYTASLQQAQAQLALAQDQLARKEELLSRNAVAEAEVESLRANMAVAKAAVTLAKVDLANTTVRAPFDGMVPAMTLLPGNRVAPNVAVLAFLDISNPVINLVLSQNQIRNVKPGQKAEAVFKSFPGQTFQGTVSGLFLSSPDAEYDLDGATPEVPTITDTTYVVVLDLDTQGQTLPPGSSGQGLVLTDQGAKFQFINQLTLRMTTWMNFF</sequence>
<dbReference type="Gene3D" id="2.40.30.170">
    <property type="match status" value="1"/>
</dbReference>
<evidence type="ECO:0000256" key="2">
    <source>
        <dbReference type="SAM" id="Coils"/>
    </source>
</evidence>